<dbReference type="AlphaFoldDB" id="G7DUF3"/>
<feature type="signal peptide" evidence="1">
    <location>
        <begin position="1"/>
        <end position="18"/>
    </location>
</feature>
<sequence length="208" mass="22890">MYTIILATLIILCRFASAIGENTSKLSVRKENFNIRRARPTPESRAFSKRSIDYSIVASFKAQQTIRGHAVVLKSDSHRFVFTALEATDEHRPAHVSFEITSGSTDSSNENPAGANEIWVTVGWSERPQAVSKQVEGWPRRCCLADIDITFSVGTTKVKINSARTTSKLKLLCGPIYALTYGDPACEPAIETDVPAGSIKHKIQNTYG</sequence>
<dbReference type="EMBL" id="BABT02000028">
    <property type="protein sequence ID" value="GAA94213.1"/>
    <property type="molecule type" value="Genomic_DNA"/>
</dbReference>
<evidence type="ECO:0000256" key="1">
    <source>
        <dbReference type="SAM" id="SignalP"/>
    </source>
</evidence>
<proteinExistence type="predicted"/>
<comment type="caution">
    <text evidence="2">The sequence shown here is derived from an EMBL/GenBank/DDBJ whole genome shotgun (WGS) entry which is preliminary data.</text>
</comment>
<gene>
    <name evidence="2" type="primary">Mo00862</name>
    <name evidence="2" type="ORF">E5Q_00862</name>
</gene>
<name>G7DUF3_MIXOS</name>
<dbReference type="HOGENOM" id="CLU_1337811_0_0_1"/>
<dbReference type="InParanoid" id="G7DUF3"/>
<evidence type="ECO:0000313" key="2">
    <source>
        <dbReference type="EMBL" id="GAA94213.1"/>
    </source>
</evidence>
<reference evidence="2 3" key="2">
    <citation type="journal article" date="2012" name="Open Biol.">
        <title>Characteristics of nucleosomes and linker DNA regions on the genome of the basidiomycete Mixia osmundae revealed by mono- and dinucleosome mapping.</title>
        <authorList>
            <person name="Nishida H."/>
            <person name="Kondo S."/>
            <person name="Matsumoto T."/>
            <person name="Suzuki Y."/>
            <person name="Yoshikawa H."/>
            <person name="Taylor T.D."/>
            <person name="Sugiyama J."/>
        </authorList>
    </citation>
    <scope>NUCLEOTIDE SEQUENCE [LARGE SCALE GENOMIC DNA]</scope>
    <source>
        <strain evidence="3">CBS 9802 / IAM 14324 / JCM 22182 / KY 12970</strain>
    </source>
</reference>
<accession>G7DUF3</accession>
<evidence type="ECO:0000313" key="3">
    <source>
        <dbReference type="Proteomes" id="UP000009131"/>
    </source>
</evidence>
<keyword evidence="3" id="KW-1185">Reference proteome</keyword>
<protein>
    <submittedName>
        <fullName evidence="2">Uncharacterized protein</fullName>
    </submittedName>
</protein>
<reference evidence="2 3" key="1">
    <citation type="journal article" date="2011" name="J. Gen. Appl. Microbiol.">
        <title>Draft genome sequencing of the enigmatic basidiomycete Mixia osmundae.</title>
        <authorList>
            <person name="Nishida H."/>
            <person name="Nagatsuka Y."/>
            <person name="Sugiyama J."/>
        </authorList>
    </citation>
    <scope>NUCLEOTIDE SEQUENCE [LARGE SCALE GENOMIC DNA]</scope>
    <source>
        <strain evidence="3">CBS 9802 / IAM 14324 / JCM 22182 / KY 12970</strain>
    </source>
</reference>
<dbReference type="Proteomes" id="UP000009131">
    <property type="component" value="Unassembled WGS sequence"/>
</dbReference>
<keyword evidence="1" id="KW-0732">Signal</keyword>
<feature type="chain" id="PRO_5003492463" evidence="1">
    <location>
        <begin position="19"/>
        <end position="208"/>
    </location>
</feature>
<organism evidence="2 3">
    <name type="scientific">Mixia osmundae (strain CBS 9802 / IAM 14324 / JCM 22182 / KY 12970)</name>
    <dbReference type="NCBI Taxonomy" id="764103"/>
    <lineage>
        <taxon>Eukaryota</taxon>
        <taxon>Fungi</taxon>
        <taxon>Dikarya</taxon>
        <taxon>Basidiomycota</taxon>
        <taxon>Pucciniomycotina</taxon>
        <taxon>Mixiomycetes</taxon>
        <taxon>Mixiales</taxon>
        <taxon>Mixiaceae</taxon>
        <taxon>Mixia</taxon>
    </lineage>
</organism>